<evidence type="ECO:0000256" key="9">
    <source>
        <dbReference type="ARBA" id="ARBA00023004"/>
    </source>
</evidence>
<evidence type="ECO:0000256" key="11">
    <source>
        <dbReference type="ARBA" id="ARBA00023139"/>
    </source>
</evidence>
<dbReference type="GO" id="GO:0020037">
    <property type="term" value="F:heme binding"/>
    <property type="evidence" value="ECO:0007669"/>
    <property type="project" value="InterPro"/>
</dbReference>
<feature type="domain" description="Fe/B12 periplasmic-binding" evidence="15">
    <location>
        <begin position="38"/>
        <end position="295"/>
    </location>
</feature>
<dbReference type="AlphaFoldDB" id="A0A0R1NKK3"/>
<evidence type="ECO:0000256" key="3">
    <source>
        <dbReference type="ARBA" id="ARBA00015862"/>
    </source>
</evidence>
<evidence type="ECO:0000256" key="7">
    <source>
        <dbReference type="ARBA" id="ARBA00022723"/>
    </source>
</evidence>
<comment type="similarity">
    <text evidence="2">Belongs to the bacterial solute-binding protein 8 family.</text>
</comment>
<dbReference type="RefSeq" id="WP_056949528.1">
    <property type="nucleotide sequence ID" value="NZ_AZEB01000021.1"/>
</dbReference>
<reference evidence="16 17" key="1">
    <citation type="journal article" date="2015" name="Genome Announc.">
        <title>Expanding the biotechnology potential of lactobacilli through comparative genomics of 213 strains and associated genera.</title>
        <authorList>
            <person name="Sun Z."/>
            <person name="Harris H.M."/>
            <person name="McCann A."/>
            <person name="Guo C."/>
            <person name="Argimon S."/>
            <person name="Zhang W."/>
            <person name="Yang X."/>
            <person name="Jeffery I.B."/>
            <person name="Cooney J.C."/>
            <person name="Kagawa T.F."/>
            <person name="Liu W."/>
            <person name="Song Y."/>
            <person name="Salvetti E."/>
            <person name="Wrobel A."/>
            <person name="Rasinkangas P."/>
            <person name="Parkhill J."/>
            <person name="Rea M.C."/>
            <person name="O'Sullivan O."/>
            <person name="Ritari J."/>
            <person name="Douillard F.P."/>
            <person name="Paul Ross R."/>
            <person name="Yang R."/>
            <person name="Briner A.E."/>
            <person name="Felis G.E."/>
            <person name="de Vos W.M."/>
            <person name="Barrangou R."/>
            <person name="Klaenhammer T.R."/>
            <person name="Caufield P.W."/>
            <person name="Cui Y."/>
            <person name="Zhang H."/>
            <person name="O'Toole P.W."/>
        </authorList>
    </citation>
    <scope>NUCLEOTIDE SEQUENCE [LARGE SCALE GENOMIC DNA]</scope>
    <source>
        <strain evidence="16 17">DSM 19906</strain>
    </source>
</reference>
<dbReference type="GO" id="GO:0015886">
    <property type="term" value="P:heme transport"/>
    <property type="evidence" value="ECO:0007669"/>
    <property type="project" value="InterPro"/>
</dbReference>
<proteinExistence type="inferred from homology"/>
<dbReference type="Proteomes" id="UP000051439">
    <property type="component" value="Unassembled WGS sequence"/>
</dbReference>
<evidence type="ECO:0000256" key="6">
    <source>
        <dbReference type="ARBA" id="ARBA00022617"/>
    </source>
</evidence>
<organism evidence="16 17">
    <name type="scientific">Lentilactobacillus kisonensis DSM 19906 = JCM 15041</name>
    <dbReference type="NCBI Taxonomy" id="1423766"/>
    <lineage>
        <taxon>Bacteria</taxon>
        <taxon>Bacillati</taxon>
        <taxon>Bacillota</taxon>
        <taxon>Bacilli</taxon>
        <taxon>Lactobacillales</taxon>
        <taxon>Lactobacillaceae</taxon>
        <taxon>Lentilactobacillus</taxon>
    </lineage>
</organism>
<evidence type="ECO:0000256" key="2">
    <source>
        <dbReference type="ARBA" id="ARBA00008814"/>
    </source>
</evidence>
<dbReference type="NCBIfam" id="TIGR03659">
    <property type="entry name" value="IsdE"/>
    <property type="match status" value="1"/>
</dbReference>
<evidence type="ECO:0000256" key="5">
    <source>
        <dbReference type="ARBA" id="ARBA00022475"/>
    </source>
</evidence>
<dbReference type="EMBL" id="AZEB01000021">
    <property type="protein sequence ID" value="KRL20799.1"/>
    <property type="molecule type" value="Genomic_DNA"/>
</dbReference>
<keyword evidence="9" id="KW-0408">Iron</keyword>
<dbReference type="InterPro" id="IPR019957">
    <property type="entry name" value="ABC_transptr_haem-bd_IsdE"/>
</dbReference>
<keyword evidence="6" id="KW-0349">Heme</keyword>
<keyword evidence="5" id="KW-1003">Cell membrane</keyword>
<dbReference type="InterPro" id="IPR002491">
    <property type="entry name" value="ABC_transptr_periplasmic_BD"/>
</dbReference>
<evidence type="ECO:0000256" key="14">
    <source>
        <dbReference type="ARBA" id="ARBA00031463"/>
    </source>
</evidence>
<keyword evidence="17" id="KW-1185">Reference proteome</keyword>
<accession>A0A0R1NKK3</accession>
<dbReference type="PATRIC" id="fig|1423766.4.peg.1338"/>
<dbReference type="GO" id="GO:0016020">
    <property type="term" value="C:membrane"/>
    <property type="evidence" value="ECO:0007669"/>
    <property type="project" value="InterPro"/>
</dbReference>
<dbReference type="SUPFAM" id="SSF53807">
    <property type="entry name" value="Helical backbone' metal receptor"/>
    <property type="match status" value="1"/>
</dbReference>
<comment type="cofactor">
    <cofactor evidence="1">
        <name>heme b</name>
        <dbReference type="ChEBI" id="CHEBI:60344"/>
    </cofactor>
</comment>
<dbReference type="GO" id="GO:0071281">
    <property type="term" value="P:cellular response to iron ion"/>
    <property type="evidence" value="ECO:0007669"/>
    <property type="project" value="TreeGrafter"/>
</dbReference>
<name>A0A0R1NKK3_9LACO</name>
<keyword evidence="12" id="KW-0449">Lipoprotein</keyword>
<keyword evidence="4" id="KW-0813">Transport</keyword>
<dbReference type="PANTHER" id="PTHR30535:SF36">
    <property type="entry name" value="HIGH-AFFINITY HEME UPTAKE SYSTEM PROTEIN ISDE"/>
    <property type="match status" value="1"/>
</dbReference>
<dbReference type="PANTHER" id="PTHR30535">
    <property type="entry name" value="VITAMIN B12-BINDING PROTEIN"/>
    <property type="match status" value="1"/>
</dbReference>
<keyword evidence="8" id="KW-0732">Signal</keyword>
<dbReference type="PROSITE" id="PS50983">
    <property type="entry name" value="FE_B12_PBP"/>
    <property type="match status" value="1"/>
</dbReference>
<keyword evidence="11" id="KW-0564">Palmitate</keyword>
<comment type="caution">
    <text evidence="16">The sequence shown here is derived from an EMBL/GenBank/DDBJ whole genome shotgun (WGS) entry which is preliminary data.</text>
</comment>
<evidence type="ECO:0000313" key="17">
    <source>
        <dbReference type="Proteomes" id="UP000051439"/>
    </source>
</evidence>
<sequence length="299" mass="33129">MKGSRKIALIVLSLVLIVGLAGTFFVNQSRKSASRKPRIVATTYAVVQIADKLKLPLVGIPTTQNKIPQRYTHVTRVGNPMNPSVEKIAALKPTVVYSVTTLKDQFGRAFKQRHIQPHFLDLTSVAQLEQTVQIMGTTYHRKSQATNAINQIKQAKQRAKAVAIKHAVKLRVLVLMGLPGASYMIATNKSYVGDLVAISGGKNVFASKSQEYIQPNDEEIKRANPQVILRLAHALPQIVVPQFNSEFKSDPMWRTVSAVKHHRVYNLEEPNFDATANMRAAQAIKIVSNWLYPSKGSGN</sequence>
<gene>
    <name evidence="16" type="ORF">FC98_GL001298</name>
</gene>
<dbReference type="GO" id="GO:0046872">
    <property type="term" value="F:metal ion binding"/>
    <property type="evidence" value="ECO:0007669"/>
    <property type="project" value="UniProtKB-KW"/>
</dbReference>
<evidence type="ECO:0000313" key="16">
    <source>
        <dbReference type="EMBL" id="KRL20799.1"/>
    </source>
</evidence>
<evidence type="ECO:0000256" key="10">
    <source>
        <dbReference type="ARBA" id="ARBA00023136"/>
    </source>
</evidence>
<evidence type="ECO:0000256" key="8">
    <source>
        <dbReference type="ARBA" id="ARBA00022729"/>
    </source>
</evidence>
<keyword evidence="10" id="KW-0472">Membrane</keyword>
<evidence type="ECO:0000256" key="1">
    <source>
        <dbReference type="ARBA" id="ARBA00001970"/>
    </source>
</evidence>
<evidence type="ECO:0000256" key="12">
    <source>
        <dbReference type="ARBA" id="ARBA00023288"/>
    </source>
</evidence>
<evidence type="ECO:0000259" key="15">
    <source>
        <dbReference type="PROSITE" id="PS50983"/>
    </source>
</evidence>
<dbReference type="InterPro" id="IPR050902">
    <property type="entry name" value="ABC_Transporter_SBP"/>
</dbReference>
<dbReference type="Gene3D" id="3.40.50.1980">
    <property type="entry name" value="Nitrogenase molybdenum iron protein domain"/>
    <property type="match status" value="2"/>
</dbReference>
<keyword evidence="7" id="KW-0479">Metal-binding</keyword>
<protein>
    <recommendedName>
        <fullName evidence="3">High-affinity heme uptake system protein IsdE</fullName>
    </recommendedName>
    <alternativeName>
        <fullName evidence="14">Iron-regulated surface determinant protein E</fullName>
    </alternativeName>
    <alternativeName>
        <fullName evidence="13">Staphylococcal iron-regulated protein F</fullName>
    </alternativeName>
</protein>
<dbReference type="Pfam" id="PF01497">
    <property type="entry name" value="Peripla_BP_2"/>
    <property type="match status" value="1"/>
</dbReference>
<evidence type="ECO:0000256" key="4">
    <source>
        <dbReference type="ARBA" id="ARBA00022448"/>
    </source>
</evidence>
<evidence type="ECO:0000256" key="13">
    <source>
        <dbReference type="ARBA" id="ARBA00031148"/>
    </source>
</evidence>